<comment type="caution">
    <text evidence="2">The sequence shown here is derived from an EMBL/GenBank/DDBJ whole genome shotgun (WGS) entry which is preliminary data.</text>
</comment>
<organism evidence="2 3">
    <name type="scientific">Hortaea werneckii</name>
    <name type="common">Black yeast</name>
    <name type="synonym">Cladosporium werneckii</name>
    <dbReference type="NCBI Taxonomy" id="91943"/>
    <lineage>
        <taxon>Eukaryota</taxon>
        <taxon>Fungi</taxon>
        <taxon>Dikarya</taxon>
        <taxon>Ascomycota</taxon>
        <taxon>Pezizomycotina</taxon>
        <taxon>Dothideomycetes</taxon>
        <taxon>Dothideomycetidae</taxon>
        <taxon>Mycosphaerellales</taxon>
        <taxon>Teratosphaeriaceae</taxon>
        <taxon>Hortaea</taxon>
    </lineage>
</organism>
<evidence type="ECO:0000313" key="3">
    <source>
        <dbReference type="Proteomes" id="UP000281677"/>
    </source>
</evidence>
<evidence type="ECO:0000313" key="2">
    <source>
        <dbReference type="EMBL" id="RMZ28667.1"/>
    </source>
</evidence>
<dbReference type="EMBL" id="QWIT01000196">
    <property type="protein sequence ID" value="RMZ28667.1"/>
    <property type="molecule type" value="Genomic_DNA"/>
</dbReference>
<name>A0A3M7IT71_HORWE</name>
<reference evidence="2 3" key="1">
    <citation type="journal article" date="2018" name="BMC Genomics">
        <title>Genomic evidence for intraspecific hybridization in a clonal and extremely halotolerant yeast.</title>
        <authorList>
            <person name="Gostincar C."/>
            <person name="Stajich J.E."/>
            <person name="Zupancic J."/>
            <person name="Zalar P."/>
            <person name="Gunde-Cimerman N."/>
        </authorList>
    </citation>
    <scope>NUCLEOTIDE SEQUENCE [LARGE SCALE GENOMIC DNA]</scope>
    <source>
        <strain evidence="2 3">EXF-120</strain>
    </source>
</reference>
<dbReference type="Proteomes" id="UP000281677">
    <property type="component" value="Unassembled WGS sequence"/>
</dbReference>
<dbReference type="OrthoDB" id="4483229at2759"/>
<proteinExistence type="predicted"/>
<sequence length="185" mass="20350">MSKQIANANAKAAQRLNTFFNMTYGQGIGADSHPALFLVLSMEDLKSARRPEPTRSPVSGGSSDFIEKSLKDIALELQPEIHHLGPHNSLSTLFVVLDERSLSEENGLIVQLKDDGELDSARVHFDTINAELIRIDVITDDVAETRELAEKAPGGVLRTEGQKKENAHENVRKAPRKKLASDPED</sequence>
<dbReference type="VEuPathDB" id="FungiDB:BTJ68_03203"/>
<gene>
    <name evidence="2" type="ORF">D0859_07265</name>
</gene>
<evidence type="ECO:0000256" key="1">
    <source>
        <dbReference type="SAM" id="MobiDB-lite"/>
    </source>
</evidence>
<accession>A0A3M7IT71</accession>
<feature type="compositionally biased region" description="Basic and acidic residues" evidence="1">
    <location>
        <begin position="160"/>
        <end position="172"/>
    </location>
</feature>
<feature type="region of interest" description="Disordered" evidence="1">
    <location>
        <begin position="152"/>
        <end position="185"/>
    </location>
</feature>
<dbReference type="AlphaFoldDB" id="A0A3M7IT71"/>
<protein>
    <submittedName>
        <fullName evidence="2">Uncharacterized protein</fullName>
    </submittedName>
</protein>